<dbReference type="InterPro" id="IPR008906">
    <property type="entry name" value="HATC_C_dom"/>
</dbReference>
<accession>A0A8J5C4R7</accession>
<dbReference type="GO" id="GO:0003677">
    <property type="term" value="F:DNA binding"/>
    <property type="evidence" value="ECO:0007669"/>
    <property type="project" value="InterPro"/>
</dbReference>
<keyword evidence="4" id="KW-1185">Reference proteome</keyword>
<proteinExistence type="predicted"/>
<name>A0A8J5C4R7_ZINOF</name>
<gene>
    <name evidence="3" type="ORF">ZIOFF_069872</name>
</gene>
<dbReference type="GO" id="GO:0046983">
    <property type="term" value="F:protein dimerization activity"/>
    <property type="evidence" value="ECO:0007669"/>
    <property type="project" value="InterPro"/>
</dbReference>
<dbReference type="Proteomes" id="UP000734854">
    <property type="component" value="Unassembled WGS sequence"/>
</dbReference>
<evidence type="ECO:0000259" key="2">
    <source>
        <dbReference type="Pfam" id="PF14372"/>
    </source>
</evidence>
<dbReference type="PANTHER" id="PTHR23272:SF182">
    <property type="entry name" value="OS09G0381850 PROTEIN"/>
    <property type="match status" value="1"/>
</dbReference>
<dbReference type="OrthoDB" id="2610923at2759"/>
<dbReference type="EMBL" id="JACMSC010000020">
    <property type="protein sequence ID" value="KAG6472410.1"/>
    <property type="molecule type" value="Genomic_DNA"/>
</dbReference>
<evidence type="ECO:0008006" key="5">
    <source>
        <dbReference type="Google" id="ProtNLM"/>
    </source>
</evidence>
<sequence>MSASYLRINMFSEIAKQLQLSSKKLVMDCCTRWNVTFCMLSTALEFKDVFPRYQQRDPTYNSLTSEEDWKKVHFVCAFLEEFNEVIHIISDSEYPTLNLFLPELYNIKKLLNDTKVGEGSFIKNMVKKMKTKFDKYWGDCNLSISIATVLDPRNKMKFIEWCFLDIYSEVYAIEHIVTVRETLRLLYSEYVEAHRTNIAEKDVQGDTQKEISSGSNILNGQGKGKVRAQFANYIKNADSVEQVKSELEVYFEEGVVFCEDDHEFDALSWWKMNNLKFRILSKMTCDVLSIPITFVASESVFSARW</sequence>
<comment type="caution">
    <text evidence="3">The sequence shown here is derived from an EMBL/GenBank/DDBJ whole genome shotgun (WGS) entry which is preliminary data.</text>
</comment>
<dbReference type="PANTHER" id="PTHR23272">
    <property type="entry name" value="BED FINGER-RELATED"/>
    <property type="match status" value="1"/>
</dbReference>
<evidence type="ECO:0000259" key="1">
    <source>
        <dbReference type="Pfam" id="PF05699"/>
    </source>
</evidence>
<dbReference type="Pfam" id="PF14372">
    <property type="entry name" value="hAT-like_RNase-H"/>
    <property type="match status" value="1"/>
</dbReference>
<dbReference type="Pfam" id="PF05699">
    <property type="entry name" value="Dimer_Tnp_hAT"/>
    <property type="match status" value="1"/>
</dbReference>
<dbReference type="InterPro" id="IPR025525">
    <property type="entry name" value="hAT-like_transposase_RNase-H"/>
</dbReference>
<evidence type="ECO:0000313" key="3">
    <source>
        <dbReference type="EMBL" id="KAG6472410.1"/>
    </source>
</evidence>
<protein>
    <recommendedName>
        <fullName evidence="5">Zinc finger BED domain-containing protein RICESLEEPER 2-like</fullName>
    </recommendedName>
</protein>
<organism evidence="3 4">
    <name type="scientific">Zingiber officinale</name>
    <name type="common">Ginger</name>
    <name type="synonym">Amomum zingiber</name>
    <dbReference type="NCBI Taxonomy" id="94328"/>
    <lineage>
        <taxon>Eukaryota</taxon>
        <taxon>Viridiplantae</taxon>
        <taxon>Streptophyta</taxon>
        <taxon>Embryophyta</taxon>
        <taxon>Tracheophyta</taxon>
        <taxon>Spermatophyta</taxon>
        <taxon>Magnoliopsida</taxon>
        <taxon>Liliopsida</taxon>
        <taxon>Zingiberales</taxon>
        <taxon>Zingiberaceae</taxon>
        <taxon>Zingiber</taxon>
    </lineage>
</organism>
<reference evidence="3 4" key="1">
    <citation type="submission" date="2020-08" db="EMBL/GenBank/DDBJ databases">
        <title>Plant Genome Project.</title>
        <authorList>
            <person name="Zhang R.-G."/>
        </authorList>
    </citation>
    <scope>NUCLEOTIDE SEQUENCE [LARGE SCALE GENOMIC DNA]</scope>
    <source>
        <tissue evidence="3">Rhizome</tissue>
    </source>
</reference>
<dbReference type="AlphaFoldDB" id="A0A8J5C4R7"/>
<evidence type="ECO:0000313" key="4">
    <source>
        <dbReference type="Proteomes" id="UP000734854"/>
    </source>
</evidence>
<feature type="domain" description="hAT-like transposase RNase-H fold" evidence="2">
    <location>
        <begin position="90"/>
        <end position="190"/>
    </location>
</feature>
<feature type="domain" description="HAT C-terminal dimerisation" evidence="1">
    <location>
        <begin position="246"/>
        <end position="303"/>
    </location>
</feature>